<dbReference type="PROSITE" id="PS50090">
    <property type="entry name" value="MYB_LIKE"/>
    <property type="match status" value="1"/>
</dbReference>
<accession>A0AAV7KT80</accession>
<evidence type="ECO:0000259" key="1">
    <source>
        <dbReference type="PROSITE" id="PS50090"/>
    </source>
</evidence>
<keyword evidence="3" id="KW-1185">Reference proteome</keyword>
<dbReference type="InterPro" id="IPR009057">
    <property type="entry name" value="Homeodomain-like_sf"/>
</dbReference>
<name>A0AAV7KT80_PLEWA</name>
<dbReference type="InterPro" id="IPR001005">
    <property type="entry name" value="SANT/Myb"/>
</dbReference>
<reference evidence="2" key="1">
    <citation type="journal article" date="2022" name="bioRxiv">
        <title>Sequencing and chromosome-scale assembly of the giantPleurodeles waltlgenome.</title>
        <authorList>
            <person name="Brown T."/>
            <person name="Elewa A."/>
            <person name="Iarovenko S."/>
            <person name="Subramanian E."/>
            <person name="Araus A.J."/>
            <person name="Petzold A."/>
            <person name="Susuki M."/>
            <person name="Suzuki K.-i.T."/>
            <person name="Hayashi T."/>
            <person name="Toyoda A."/>
            <person name="Oliveira C."/>
            <person name="Osipova E."/>
            <person name="Leigh N.D."/>
            <person name="Simon A."/>
            <person name="Yun M.H."/>
        </authorList>
    </citation>
    <scope>NUCLEOTIDE SEQUENCE</scope>
    <source>
        <strain evidence="2">20211129_DDA</strain>
        <tissue evidence="2">Liver</tissue>
    </source>
</reference>
<feature type="domain" description="Myb-like" evidence="1">
    <location>
        <begin position="51"/>
        <end position="100"/>
    </location>
</feature>
<dbReference type="AlphaFoldDB" id="A0AAV7KT80"/>
<dbReference type="Gene3D" id="1.10.10.60">
    <property type="entry name" value="Homeodomain-like"/>
    <property type="match status" value="1"/>
</dbReference>
<protein>
    <recommendedName>
        <fullName evidence="1">Myb-like domain-containing protein</fullName>
    </recommendedName>
</protein>
<proteinExistence type="predicted"/>
<sequence>MHHRGRDCHFLSDHSFAIGPSTGEDLHCMCCCDLCLEPTMARVFEERVPAFTSAELEKLVDGVSTHQKKGIWCSIAKDVWTLEVYGRRSTHCRKRWEDLRCWAQKMAEAQLGMANEEGVPIEP</sequence>
<comment type="caution">
    <text evidence="2">The sequence shown here is derived from an EMBL/GenBank/DDBJ whole genome shotgun (WGS) entry which is preliminary data.</text>
</comment>
<evidence type="ECO:0000313" key="2">
    <source>
        <dbReference type="EMBL" id="KAJ1081377.1"/>
    </source>
</evidence>
<evidence type="ECO:0000313" key="3">
    <source>
        <dbReference type="Proteomes" id="UP001066276"/>
    </source>
</evidence>
<gene>
    <name evidence="2" type="ORF">NDU88_001559</name>
</gene>
<dbReference type="Proteomes" id="UP001066276">
    <property type="component" value="Chromosome 12"/>
</dbReference>
<dbReference type="EMBL" id="JANPWB010000016">
    <property type="protein sequence ID" value="KAJ1081377.1"/>
    <property type="molecule type" value="Genomic_DNA"/>
</dbReference>
<organism evidence="2 3">
    <name type="scientific">Pleurodeles waltl</name>
    <name type="common">Iberian ribbed newt</name>
    <dbReference type="NCBI Taxonomy" id="8319"/>
    <lineage>
        <taxon>Eukaryota</taxon>
        <taxon>Metazoa</taxon>
        <taxon>Chordata</taxon>
        <taxon>Craniata</taxon>
        <taxon>Vertebrata</taxon>
        <taxon>Euteleostomi</taxon>
        <taxon>Amphibia</taxon>
        <taxon>Batrachia</taxon>
        <taxon>Caudata</taxon>
        <taxon>Salamandroidea</taxon>
        <taxon>Salamandridae</taxon>
        <taxon>Pleurodelinae</taxon>
        <taxon>Pleurodeles</taxon>
    </lineage>
</organism>
<dbReference type="SUPFAM" id="SSF46689">
    <property type="entry name" value="Homeodomain-like"/>
    <property type="match status" value="1"/>
</dbReference>